<dbReference type="PRINTS" id="PR00035">
    <property type="entry name" value="HTHGNTR"/>
</dbReference>
<dbReference type="CDD" id="cd07377">
    <property type="entry name" value="WHTH_GntR"/>
    <property type="match status" value="1"/>
</dbReference>
<feature type="domain" description="HTH gntR-type" evidence="5">
    <location>
        <begin position="17"/>
        <end position="84"/>
    </location>
</feature>
<accession>I2C1X7</accession>
<dbReference type="Pfam" id="PF00392">
    <property type="entry name" value="GntR"/>
    <property type="match status" value="1"/>
</dbReference>
<evidence type="ECO:0000313" key="6">
    <source>
        <dbReference type="EMBL" id="AFJ60651.1"/>
    </source>
</evidence>
<evidence type="ECO:0000256" key="1">
    <source>
        <dbReference type="ARBA" id="ARBA00023015"/>
    </source>
</evidence>
<dbReference type="SUPFAM" id="SSF48008">
    <property type="entry name" value="GntR ligand-binding domain-like"/>
    <property type="match status" value="1"/>
</dbReference>
<evidence type="ECO:0000259" key="5">
    <source>
        <dbReference type="PROSITE" id="PS50949"/>
    </source>
</evidence>
<evidence type="ECO:0000313" key="7">
    <source>
        <dbReference type="Proteomes" id="UP000002878"/>
    </source>
</evidence>
<reference evidence="6 7" key="1">
    <citation type="journal article" date="2012" name="J. Biotechnol.">
        <title>Genome sequence of the plant growth promoting strain Bacillus amyloliquefaciens subsp. plantarum B9601-Y2 and expression of mersacidin and other secondary metabolites.</title>
        <authorList>
            <person name="He P."/>
            <person name="Hao K."/>
            <person name="Blom J."/>
            <person name="Ruckert C."/>
            <person name="Vater J."/>
            <person name="Mao Z."/>
            <person name="Wu Y."/>
            <person name="Hou M."/>
            <person name="He P."/>
            <person name="He Y."/>
            <person name="Borriss R."/>
        </authorList>
    </citation>
    <scope>NUCLEOTIDE SEQUENCE [LARGE SCALE GENOMIC DNA]</scope>
    <source>
        <strain evidence="6">Y2</strain>
    </source>
</reference>
<dbReference type="PROSITE" id="PS50949">
    <property type="entry name" value="HTH_GNTR"/>
    <property type="match status" value="1"/>
</dbReference>
<dbReference type="InterPro" id="IPR000524">
    <property type="entry name" value="Tscrpt_reg_HTH_GntR"/>
</dbReference>
<keyword evidence="6" id="KW-0670">Pyruvate</keyword>
<dbReference type="InterPro" id="IPR008920">
    <property type="entry name" value="TF_FadR/GntR_C"/>
</dbReference>
<dbReference type="Proteomes" id="UP000002878">
    <property type="component" value="Chromosome"/>
</dbReference>
<dbReference type="InterPro" id="IPR011711">
    <property type="entry name" value="GntR_C"/>
</dbReference>
<feature type="coiled-coil region" evidence="4">
    <location>
        <begin position="109"/>
        <end position="136"/>
    </location>
</feature>
<dbReference type="Gene3D" id="1.10.10.10">
    <property type="entry name" value="Winged helix-like DNA-binding domain superfamily/Winged helix DNA-binding domain"/>
    <property type="match status" value="1"/>
</dbReference>
<dbReference type="GO" id="GO:0003700">
    <property type="term" value="F:DNA-binding transcription factor activity"/>
    <property type="evidence" value="ECO:0007669"/>
    <property type="project" value="InterPro"/>
</dbReference>
<dbReference type="PANTHER" id="PTHR43537">
    <property type="entry name" value="TRANSCRIPTIONAL REGULATOR, GNTR FAMILY"/>
    <property type="match status" value="1"/>
</dbReference>
<dbReference type="Gene3D" id="1.20.120.530">
    <property type="entry name" value="GntR ligand-binding domain-like"/>
    <property type="match status" value="1"/>
</dbReference>
<dbReference type="KEGG" id="bqy:MUS_0580"/>
<organism evidence="6 7">
    <name type="scientific">Bacillus amyloliquefaciens (strain Y2)</name>
    <name type="common">Bacillus amyloliquefaciens subsp. plantarum (strain B9601-Y2)</name>
    <dbReference type="NCBI Taxonomy" id="1155777"/>
    <lineage>
        <taxon>Bacteria</taxon>
        <taxon>Bacillati</taxon>
        <taxon>Bacillota</taxon>
        <taxon>Bacilli</taxon>
        <taxon>Bacillales</taxon>
        <taxon>Bacillaceae</taxon>
        <taxon>Bacillus</taxon>
        <taxon>Bacillus amyloliquefaciens group</taxon>
    </lineage>
</organism>
<gene>
    <name evidence="6" type="primary">ydhC1</name>
    <name evidence="6" type="ORF">MUS_0580</name>
</gene>
<dbReference type="PANTHER" id="PTHR43537:SF47">
    <property type="entry name" value="REGULATORY PROTEIN GNTR HTH"/>
    <property type="match status" value="1"/>
</dbReference>
<keyword evidence="4" id="KW-0175">Coiled coil</keyword>
<dbReference type="AlphaFoldDB" id="I2C1X7"/>
<evidence type="ECO:0000256" key="2">
    <source>
        <dbReference type="ARBA" id="ARBA00023125"/>
    </source>
</evidence>
<name>I2C1X7_BACAY</name>
<dbReference type="InterPro" id="IPR036390">
    <property type="entry name" value="WH_DNA-bd_sf"/>
</dbReference>
<keyword evidence="2" id="KW-0238">DNA-binding</keyword>
<dbReference type="Pfam" id="PF07729">
    <property type="entry name" value="FCD"/>
    <property type="match status" value="1"/>
</dbReference>
<protein>
    <submittedName>
        <fullName evidence="6">GntR family transcriptional regulator, transcriptional repressor for pyruvate dehydrogenase complex</fullName>
    </submittedName>
</protein>
<keyword evidence="3" id="KW-0804">Transcription</keyword>
<dbReference type="EMBL" id="CP003332">
    <property type="protein sequence ID" value="AFJ60651.1"/>
    <property type="molecule type" value="Genomic_DNA"/>
</dbReference>
<keyword evidence="1" id="KW-0805">Transcription regulation</keyword>
<dbReference type="HOGENOM" id="CLU_017584_5_1_9"/>
<dbReference type="PATRIC" id="fig|1126211.3.peg.561"/>
<dbReference type="InterPro" id="IPR036388">
    <property type="entry name" value="WH-like_DNA-bd_sf"/>
</dbReference>
<dbReference type="SMART" id="SM00895">
    <property type="entry name" value="FCD"/>
    <property type="match status" value="1"/>
</dbReference>
<dbReference type="SUPFAM" id="SSF46785">
    <property type="entry name" value="Winged helix' DNA-binding domain"/>
    <property type="match status" value="1"/>
</dbReference>
<dbReference type="SMART" id="SM00345">
    <property type="entry name" value="HTH_GNTR"/>
    <property type="match status" value="1"/>
</dbReference>
<evidence type="ECO:0000256" key="4">
    <source>
        <dbReference type="SAM" id="Coils"/>
    </source>
</evidence>
<proteinExistence type="predicted"/>
<sequence length="235" mass="27312">MYEEVGKMDNFKLDKPIPYYLQFYSQLKKMIFDGIFKPGERLNETQLAKDFGVSRSPVREAMRLLEKDGLLTADDRNGFVIYSLSVKDVEEIYKIRMSLESLAVELVIDEAAESEIDLIEKQLRETEEAINKGVKETEIISLNESFHRLLVDFSRNSRLAMLLEHVNVLINFCRVLNFKGDDRAEVILHEHRKVFEEIKKGDKTKAVQYMTEHLKHDEEHLKGVLKAGETDESSR</sequence>
<evidence type="ECO:0000256" key="3">
    <source>
        <dbReference type="ARBA" id="ARBA00023163"/>
    </source>
</evidence>
<dbReference type="GO" id="GO:0003677">
    <property type="term" value="F:DNA binding"/>
    <property type="evidence" value="ECO:0007669"/>
    <property type="project" value="UniProtKB-KW"/>
</dbReference>